<proteinExistence type="inferred from homology"/>
<evidence type="ECO:0000256" key="1">
    <source>
        <dbReference type="ARBA" id="ARBA00004651"/>
    </source>
</evidence>
<comment type="similarity">
    <text evidence="2 7">Belongs to the membrane-bound acyltransferase family.</text>
</comment>
<feature type="transmembrane region" description="Helical" evidence="8">
    <location>
        <begin position="421"/>
        <end position="438"/>
    </location>
</feature>
<reference evidence="9 10" key="1">
    <citation type="submission" date="2022-12" db="EMBL/GenBank/DDBJ databases">
        <title>Chitinophagaceae gen. sp. nov., a new member of the family Chitinophagaceae, isolated from soil in a chemical factory.</title>
        <authorList>
            <person name="Ke Z."/>
        </authorList>
    </citation>
    <scope>NUCLEOTIDE SEQUENCE [LARGE SCALE GENOMIC DNA]</scope>
    <source>
        <strain evidence="9 10">LY-5</strain>
    </source>
</reference>
<keyword evidence="10" id="KW-1185">Reference proteome</keyword>
<evidence type="ECO:0000256" key="6">
    <source>
        <dbReference type="ARBA" id="ARBA00023136"/>
    </source>
</evidence>
<feature type="transmembrane region" description="Helical" evidence="8">
    <location>
        <begin position="459"/>
        <end position="476"/>
    </location>
</feature>
<sequence>MFFNSVNYAVFIVTVFIIYWFFLKKNRNAQNILLLVASYIFYGFWNVKFLSLLAFSTALDYFSGLKIENATTKSAKKFWLFLSITINIGFLALFKYYNFFVESFASLLSTAGFQAHLPTLNVILPVGISFYTFHGISYIVDVYYGKIKAEKNPVDYSLFVSFFPLLVAGPIERATHLLPQIKKDRVINPVMMTEGMRLILWGMVKKVVIADRCADVVNQLFAQYKDLGSIYLILGCVLFAVQIYADFSGYSDIALGSARLLGFELLRNFNYPYFSKNIPEFWKRWHISLSSWFRDYLYIPLGGSRGSKLNNVRNVFIIFIVSGFWHGANWTFIVWGALHALFYLPQIFKKKHPAGQIKTIEHYPLIPGFRQVLQMMLTFAIVCLAWVYFRSLNVHEANEYIINIFKGFRDPAAIVNQVKEIVPGYAFLFAVLGAFFFVEWQGRDHIHPLYNIVTRVNQPVRFLIYMILVFTILFSVQPKQESFIYFQF</sequence>
<feature type="transmembrane region" description="Helical" evidence="8">
    <location>
        <begin position="78"/>
        <end position="101"/>
    </location>
</feature>
<evidence type="ECO:0000313" key="9">
    <source>
        <dbReference type="EMBL" id="MDA3614821.1"/>
    </source>
</evidence>
<dbReference type="PIRSF" id="PIRSF016636">
    <property type="entry name" value="AlgI_DltB"/>
    <property type="match status" value="1"/>
</dbReference>
<comment type="caution">
    <text evidence="9">The sequence shown here is derived from an EMBL/GenBank/DDBJ whole genome shotgun (WGS) entry which is preliminary data.</text>
</comment>
<evidence type="ECO:0000256" key="5">
    <source>
        <dbReference type="ARBA" id="ARBA00022989"/>
    </source>
</evidence>
<keyword evidence="7" id="KW-0808">Transferase</keyword>
<dbReference type="InterPro" id="IPR004299">
    <property type="entry name" value="MBOAT_fam"/>
</dbReference>
<feature type="transmembrane region" description="Helical" evidence="8">
    <location>
        <begin position="6"/>
        <end position="23"/>
    </location>
</feature>
<keyword evidence="4 8" id="KW-0812">Transmembrane</keyword>
<dbReference type="PANTHER" id="PTHR13285:SF18">
    <property type="entry name" value="PROTEIN-CYSTEINE N-PALMITOYLTRANSFERASE RASP"/>
    <property type="match status" value="1"/>
</dbReference>
<gene>
    <name evidence="9" type="ORF">O3P16_08375</name>
</gene>
<evidence type="ECO:0000256" key="8">
    <source>
        <dbReference type="SAM" id="Phobius"/>
    </source>
</evidence>
<feature type="transmembrane region" description="Helical" evidence="8">
    <location>
        <begin position="122"/>
        <end position="144"/>
    </location>
</feature>
<accession>A0ABT4UJ33</accession>
<comment type="subcellular location">
    <subcellularLocation>
        <location evidence="1">Cell membrane</location>
        <topology evidence="1">Multi-pass membrane protein</topology>
    </subcellularLocation>
</comment>
<evidence type="ECO:0000256" key="2">
    <source>
        <dbReference type="ARBA" id="ARBA00010323"/>
    </source>
</evidence>
<protein>
    <submittedName>
        <fullName evidence="9">MBOAT family protein</fullName>
    </submittedName>
</protein>
<feature type="transmembrane region" description="Helical" evidence="8">
    <location>
        <begin position="32"/>
        <end position="58"/>
    </location>
</feature>
<keyword evidence="5 8" id="KW-1133">Transmembrane helix</keyword>
<feature type="transmembrane region" description="Helical" evidence="8">
    <location>
        <begin position="315"/>
        <end position="344"/>
    </location>
</feature>
<dbReference type="InterPro" id="IPR024194">
    <property type="entry name" value="Ac/AlaTfrase_AlgI/DltB"/>
</dbReference>
<evidence type="ECO:0000256" key="4">
    <source>
        <dbReference type="ARBA" id="ARBA00022692"/>
    </source>
</evidence>
<dbReference type="EMBL" id="JAQGEF010000008">
    <property type="protein sequence ID" value="MDA3614821.1"/>
    <property type="molecule type" value="Genomic_DNA"/>
</dbReference>
<name>A0ABT4UJ33_9BACT</name>
<dbReference type="Pfam" id="PF03062">
    <property type="entry name" value="MBOAT"/>
    <property type="match status" value="1"/>
</dbReference>
<keyword evidence="7" id="KW-0012">Acyltransferase</keyword>
<keyword evidence="3 7" id="KW-1003">Cell membrane</keyword>
<organism evidence="9 10">
    <name type="scientific">Polluticaenibacter yanchengensis</name>
    <dbReference type="NCBI Taxonomy" id="3014562"/>
    <lineage>
        <taxon>Bacteria</taxon>
        <taxon>Pseudomonadati</taxon>
        <taxon>Bacteroidota</taxon>
        <taxon>Chitinophagia</taxon>
        <taxon>Chitinophagales</taxon>
        <taxon>Chitinophagaceae</taxon>
        <taxon>Polluticaenibacter</taxon>
    </lineage>
</organism>
<evidence type="ECO:0000256" key="7">
    <source>
        <dbReference type="PIRNR" id="PIRNR016636"/>
    </source>
</evidence>
<dbReference type="PANTHER" id="PTHR13285">
    <property type="entry name" value="ACYLTRANSFERASE"/>
    <property type="match status" value="1"/>
</dbReference>
<evidence type="ECO:0000313" key="10">
    <source>
        <dbReference type="Proteomes" id="UP001210231"/>
    </source>
</evidence>
<dbReference type="PIRSF" id="PIRSF500217">
    <property type="entry name" value="AlgI"/>
    <property type="match status" value="1"/>
</dbReference>
<dbReference type="InterPro" id="IPR051085">
    <property type="entry name" value="MB_O-acyltransferase"/>
</dbReference>
<dbReference type="RefSeq" id="WP_407031147.1">
    <property type="nucleotide sequence ID" value="NZ_JAQGEF010000008.1"/>
</dbReference>
<feature type="transmembrane region" description="Helical" evidence="8">
    <location>
        <begin position="372"/>
        <end position="389"/>
    </location>
</feature>
<dbReference type="InterPro" id="IPR028362">
    <property type="entry name" value="AlgI"/>
</dbReference>
<evidence type="ECO:0000256" key="3">
    <source>
        <dbReference type="ARBA" id="ARBA00022475"/>
    </source>
</evidence>
<keyword evidence="6 7" id="KW-0472">Membrane</keyword>
<dbReference type="Proteomes" id="UP001210231">
    <property type="component" value="Unassembled WGS sequence"/>
</dbReference>